<dbReference type="VEuPathDB" id="FungiDB:RhiirFUN_024715"/>
<keyword evidence="2" id="KW-1003">Cell membrane</keyword>
<keyword evidence="3 6" id="KW-0812">Transmembrane</keyword>
<comment type="caution">
    <text evidence="8">The sequence shown here is derived from an EMBL/GenBank/DDBJ whole genome shotgun (WGS) entry which is preliminary data.</text>
</comment>
<evidence type="ECO:0000259" key="7">
    <source>
        <dbReference type="Pfam" id="PF13396"/>
    </source>
</evidence>
<feature type="transmembrane region" description="Helical" evidence="6">
    <location>
        <begin position="123"/>
        <end position="142"/>
    </location>
</feature>
<evidence type="ECO:0000256" key="2">
    <source>
        <dbReference type="ARBA" id="ARBA00022475"/>
    </source>
</evidence>
<evidence type="ECO:0000313" key="8">
    <source>
        <dbReference type="EMBL" id="CAB5340925.1"/>
    </source>
</evidence>
<keyword evidence="5 6" id="KW-0472">Membrane</keyword>
<dbReference type="OrthoDB" id="1259151at2759"/>
<proteinExistence type="predicted"/>
<gene>
    <name evidence="8" type="ORF">CHRIB12_LOCUS3640</name>
</gene>
<organism evidence="8 9">
    <name type="scientific">Rhizophagus irregularis</name>
    <dbReference type="NCBI Taxonomy" id="588596"/>
    <lineage>
        <taxon>Eukaryota</taxon>
        <taxon>Fungi</taxon>
        <taxon>Fungi incertae sedis</taxon>
        <taxon>Mucoromycota</taxon>
        <taxon>Glomeromycotina</taxon>
        <taxon>Glomeromycetes</taxon>
        <taxon>Glomerales</taxon>
        <taxon>Glomeraceae</taxon>
        <taxon>Rhizophagus</taxon>
    </lineage>
</organism>
<protein>
    <recommendedName>
        <fullName evidence="7">Cardiolipin synthase N-terminal domain-containing protein</fullName>
    </recommendedName>
</protein>
<dbReference type="InterPro" id="IPR027379">
    <property type="entry name" value="CLS_N"/>
</dbReference>
<keyword evidence="4 6" id="KW-1133">Transmembrane helix</keyword>
<dbReference type="Proteomes" id="UP000684084">
    <property type="component" value="Unassembled WGS sequence"/>
</dbReference>
<feature type="domain" description="Cardiolipin synthase N-terminal" evidence="7">
    <location>
        <begin position="132"/>
        <end position="172"/>
    </location>
</feature>
<dbReference type="VEuPathDB" id="FungiDB:RhiirFUN_024716"/>
<evidence type="ECO:0000256" key="1">
    <source>
        <dbReference type="ARBA" id="ARBA00004651"/>
    </source>
</evidence>
<evidence type="ECO:0000256" key="6">
    <source>
        <dbReference type="SAM" id="Phobius"/>
    </source>
</evidence>
<evidence type="ECO:0000256" key="3">
    <source>
        <dbReference type="ARBA" id="ARBA00022692"/>
    </source>
</evidence>
<dbReference type="Pfam" id="PF13396">
    <property type="entry name" value="PLDc_N"/>
    <property type="match status" value="1"/>
</dbReference>
<dbReference type="GO" id="GO:0005886">
    <property type="term" value="C:plasma membrane"/>
    <property type="evidence" value="ECO:0007669"/>
    <property type="project" value="UniProtKB-SubCell"/>
</dbReference>
<dbReference type="AlphaFoldDB" id="A0A915YV70"/>
<dbReference type="EMBL" id="CAGKOT010000005">
    <property type="protein sequence ID" value="CAB5340925.1"/>
    <property type="molecule type" value="Genomic_DNA"/>
</dbReference>
<evidence type="ECO:0000256" key="4">
    <source>
        <dbReference type="ARBA" id="ARBA00022989"/>
    </source>
</evidence>
<sequence length="190" mass="22450">MSTYINSLETKFHENTKIPVPLAGESYFHRHQPVKFKVVIEGTTIKEYSATGKIFLTDKRLMFIAQEPLHNFETFHVMLKDVYSSIKSPPPRFKKKKVFSVRINIGDEVLIISLRYKTDLNRGGFFGFLIFILDIFAIYEVFKSERTSAGKLLWTLLIFFFPVFGLIFYYFFSERKRYNTEYTITYQTIP</sequence>
<reference evidence="8" key="1">
    <citation type="submission" date="2020-05" db="EMBL/GenBank/DDBJ databases">
        <authorList>
            <person name="Rincon C."/>
            <person name="Sanders R I."/>
            <person name="Robbins C."/>
            <person name="Chaturvedi A."/>
        </authorList>
    </citation>
    <scope>NUCLEOTIDE SEQUENCE</scope>
    <source>
        <strain evidence="8">CHB12</strain>
    </source>
</reference>
<feature type="transmembrane region" description="Helical" evidence="6">
    <location>
        <begin position="154"/>
        <end position="172"/>
    </location>
</feature>
<evidence type="ECO:0000313" key="9">
    <source>
        <dbReference type="Proteomes" id="UP000684084"/>
    </source>
</evidence>
<evidence type="ECO:0000256" key="5">
    <source>
        <dbReference type="ARBA" id="ARBA00023136"/>
    </source>
</evidence>
<name>A0A915YV70_9GLOM</name>
<comment type="subcellular location">
    <subcellularLocation>
        <location evidence="1">Cell membrane</location>
        <topology evidence="1">Multi-pass membrane protein</topology>
    </subcellularLocation>
</comment>
<accession>A0A915YV70</accession>